<evidence type="ECO:0000256" key="5">
    <source>
        <dbReference type="ARBA" id="ARBA00022989"/>
    </source>
</evidence>
<dbReference type="EMBL" id="CP101717">
    <property type="protein sequence ID" value="WLD58355.1"/>
    <property type="molecule type" value="Genomic_DNA"/>
</dbReference>
<accession>A0AB38YGA3</accession>
<organism evidence="10">
    <name type="scientific">Salinispirillum sp. LH 10-3-1</name>
    <dbReference type="NCBI Taxonomy" id="2952525"/>
    <lineage>
        <taxon>Bacteria</taxon>
        <taxon>Pseudomonadati</taxon>
        <taxon>Pseudomonadota</taxon>
        <taxon>Gammaproteobacteria</taxon>
        <taxon>Oceanospirillales</taxon>
        <taxon>Saccharospirillaceae</taxon>
        <taxon>Salinispirillum</taxon>
    </lineage>
</organism>
<feature type="transmembrane region" description="Helical" evidence="7">
    <location>
        <begin position="69"/>
        <end position="89"/>
    </location>
</feature>
<dbReference type="RefSeq" id="WP_304995641.1">
    <property type="nucleotide sequence ID" value="NZ_CP101717.1"/>
</dbReference>
<dbReference type="InterPro" id="IPR003439">
    <property type="entry name" value="ABC_transporter-like_ATP-bd"/>
</dbReference>
<name>A0AB38YGA3_9GAMM</name>
<dbReference type="PROSITE" id="PS00211">
    <property type="entry name" value="ABC_TRANSPORTER_1"/>
    <property type="match status" value="1"/>
</dbReference>
<comment type="subcellular location">
    <subcellularLocation>
        <location evidence="1">Cell membrane</location>
        <topology evidence="1">Multi-pass membrane protein</topology>
    </subcellularLocation>
</comment>
<dbReference type="GO" id="GO:0090374">
    <property type="term" value="P:oligopeptide export from mitochondrion"/>
    <property type="evidence" value="ECO:0007669"/>
    <property type="project" value="TreeGrafter"/>
</dbReference>
<evidence type="ECO:0000256" key="6">
    <source>
        <dbReference type="ARBA" id="ARBA00023136"/>
    </source>
</evidence>
<dbReference type="PANTHER" id="PTHR43394">
    <property type="entry name" value="ATP-DEPENDENT PERMEASE MDL1, MITOCHONDRIAL"/>
    <property type="match status" value="1"/>
</dbReference>
<proteinExistence type="predicted"/>
<dbReference type="GO" id="GO:0015421">
    <property type="term" value="F:ABC-type oligopeptide transporter activity"/>
    <property type="evidence" value="ECO:0007669"/>
    <property type="project" value="TreeGrafter"/>
</dbReference>
<gene>
    <name evidence="10" type="ORF">NFC81_00835</name>
</gene>
<reference evidence="10" key="1">
    <citation type="submission" date="2022-07" db="EMBL/GenBank/DDBJ databases">
        <title>Complete genome sequence of Salinispirillum sp. LH10-3-1 capable of multiple carbohydrate inversion isolated from a soda lake.</title>
        <authorList>
            <person name="Liu J."/>
            <person name="Zhai Y."/>
            <person name="Zhang H."/>
            <person name="Yang H."/>
            <person name="Qu J."/>
            <person name="Li J."/>
        </authorList>
    </citation>
    <scope>NUCLEOTIDE SEQUENCE</scope>
    <source>
        <strain evidence="10">LH 10-3-1</strain>
    </source>
</reference>
<dbReference type="InterPro" id="IPR039421">
    <property type="entry name" value="Type_1_exporter"/>
</dbReference>
<dbReference type="SMART" id="SM00382">
    <property type="entry name" value="AAA"/>
    <property type="match status" value="1"/>
</dbReference>
<dbReference type="Pfam" id="PF00005">
    <property type="entry name" value="ABC_tran"/>
    <property type="match status" value="1"/>
</dbReference>
<evidence type="ECO:0000256" key="4">
    <source>
        <dbReference type="ARBA" id="ARBA00022840"/>
    </source>
</evidence>
<sequence length="591" mass="64445">MSDLAAARPGLRTLAALWPFITPYKHVASAAIIALLLTSGLTLSLGQGVLLLIDDGFISGSLTQLNQTLLLMLGIIVVMAIATFARFYWVSWLGERVTADIRQAVFDRILTLHPSYFEENRSGEIMSRLTTDTTLLQSIIGSSLSFALRSLVMLIGGLVMLLITNFKLSLVVFGAVPLVLLPILILGRRVRKLSRASQDTVADVGTYAGEIIQQIKTVQSYGRQPFEQQAFSREVERAFSVARKRILQRALLLATVILLAFTAIGVMVWMGGYDVITGQLSGGELAAFVFYAIIVASGVATVSEVMGELQRAAGATERLTELMNADSLIKDPSTPAAPESDATDYVAFNEVSFCYPSRPDSPALSGLNLRVRRGETIALVGPSGAGKSTLFELVLRFYDPQSGHIKLLNTDIRSLNLSELRTRIAWVPQQPTLFSNDVWYNIRYGRPEASDEDVIAAAKAAFADEFITRLPEGYSSFLGENGVRLSGGQKQRIVIARAILNNPDLLLLDEATSALDAESEFQVQLALDNLTRERTTLVIAHRLATVRNSDRIVVLNEGKIVAEGTHDALLSSSPLYQRLAALQFNEGEQPA</sequence>
<dbReference type="PROSITE" id="PS50929">
    <property type="entry name" value="ABC_TM1F"/>
    <property type="match status" value="1"/>
</dbReference>
<feature type="domain" description="ABC transporter" evidence="8">
    <location>
        <begin position="346"/>
        <end position="582"/>
    </location>
</feature>
<keyword evidence="4" id="KW-0067">ATP-binding</keyword>
<keyword evidence="5 7" id="KW-1133">Transmembrane helix</keyword>
<keyword evidence="2 7" id="KW-0812">Transmembrane</keyword>
<dbReference type="AlphaFoldDB" id="A0AB38YGA3"/>
<dbReference type="NCBIfam" id="TIGR02204">
    <property type="entry name" value="MsbA_rel"/>
    <property type="match status" value="1"/>
</dbReference>
<dbReference type="GO" id="GO:0005886">
    <property type="term" value="C:plasma membrane"/>
    <property type="evidence" value="ECO:0007669"/>
    <property type="project" value="UniProtKB-SubCell"/>
</dbReference>
<feature type="transmembrane region" description="Helical" evidence="7">
    <location>
        <begin position="146"/>
        <end position="164"/>
    </location>
</feature>
<dbReference type="PANTHER" id="PTHR43394:SF1">
    <property type="entry name" value="ATP-BINDING CASSETTE SUB-FAMILY B MEMBER 10, MITOCHONDRIAL"/>
    <property type="match status" value="1"/>
</dbReference>
<evidence type="ECO:0000256" key="2">
    <source>
        <dbReference type="ARBA" id="ARBA00022692"/>
    </source>
</evidence>
<dbReference type="InterPro" id="IPR036640">
    <property type="entry name" value="ABC1_TM_sf"/>
</dbReference>
<feature type="transmembrane region" description="Helical" evidence="7">
    <location>
        <begin position="170"/>
        <end position="187"/>
    </location>
</feature>
<keyword evidence="6 7" id="KW-0472">Membrane</keyword>
<dbReference type="InterPro" id="IPR017871">
    <property type="entry name" value="ABC_transporter-like_CS"/>
</dbReference>
<dbReference type="SUPFAM" id="SSF90123">
    <property type="entry name" value="ABC transporter transmembrane region"/>
    <property type="match status" value="1"/>
</dbReference>
<dbReference type="SUPFAM" id="SSF52540">
    <property type="entry name" value="P-loop containing nucleoside triphosphate hydrolases"/>
    <property type="match status" value="1"/>
</dbReference>
<feature type="transmembrane region" description="Helical" evidence="7">
    <location>
        <begin position="250"/>
        <end position="273"/>
    </location>
</feature>
<evidence type="ECO:0000256" key="3">
    <source>
        <dbReference type="ARBA" id="ARBA00022741"/>
    </source>
</evidence>
<evidence type="ECO:0000259" key="8">
    <source>
        <dbReference type="PROSITE" id="PS50893"/>
    </source>
</evidence>
<evidence type="ECO:0000256" key="7">
    <source>
        <dbReference type="SAM" id="Phobius"/>
    </source>
</evidence>
<dbReference type="PROSITE" id="PS50893">
    <property type="entry name" value="ABC_TRANSPORTER_2"/>
    <property type="match status" value="1"/>
</dbReference>
<dbReference type="GO" id="GO:0016887">
    <property type="term" value="F:ATP hydrolysis activity"/>
    <property type="evidence" value="ECO:0007669"/>
    <property type="project" value="InterPro"/>
</dbReference>
<evidence type="ECO:0000313" key="10">
    <source>
        <dbReference type="EMBL" id="WLD58355.1"/>
    </source>
</evidence>
<feature type="domain" description="ABC transmembrane type-1" evidence="9">
    <location>
        <begin position="30"/>
        <end position="311"/>
    </location>
</feature>
<protein>
    <submittedName>
        <fullName evidence="10">ABC transporter transmembrane domain-containing protein</fullName>
    </submittedName>
</protein>
<feature type="transmembrane region" description="Helical" evidence="7">
    <location>
        <begin position="285"/>
        <end position="302"/>
    </location>
</feature>
<dbReference type="FunFam" id="3.40.50.300:FF:000218">
    <property type="entry name" value="Multidrug ABC transporter ATP-binding protein"/>
    <property type="match status" value="1"/>
</dbReference>
<dbReference type="Gene3D" id="3.40.50.300">
    <property type="entry name" value="P-loop containing nucleotide triphosphate hydrolases"/>
    <property type="match status" value="1"/>
</dbReference>
<dbReference type="Pfam" id="PF00664">
    <property type="entry name" value="ABC_membrane"/>
    <property type="match status" value="1"/>
</dbReference>
<dbReference type="InterPro" id="IPR011527">
    <property type="entry name" value="ABC1_TM_dom"/>
</dbReference>
<dbReference type="Gene3D" id="1.20.1560.10">
    <property type="entry name" value="ABC transporter type 1, transmembrane domain"/>
    <property type="match status" value="1"/>
</dbReference>
<dbReference type="InterPro" id="IPR027417">
    <property type="entry name" value="P-loop_NTPase"/>
</dbReference>
<evidence type="ECO:0000256" key="1">
    <source>
        <dbReference type="ARBA" id="ARBA00004651"/>
    </source>
</evidence>
<dbReference type="InterPro" id="IPR011918">
    <property type="entry name" value="ABC_MsbA_ATP-bd"/>
</dbReference>
<feature type="transmembrane region" description="Helical" evidence="7">
    <location>
        <begin position="27"/>
        <end position="49"/>
    </location>
</feature>
<dbReference type="CDD" id="cd18575">
    <property type="entry name" value="ABC_6TM_bac_exporter_ABCB8_10_like"/>
    <property type="match status" value="1"/>
</dbReference>
<dbReference type="InterPro" id="IPR003593">
    <property type="entry name" value="AAA+_ATPase"/>
</dbReference>
<keyword evidence="3" id="KW-0547">Nucleotide-binding</keyword>
<evidence type="ECO:0000259" key="9">
    <source>
        <dbReference type="PROSITE" id="PS50929"/>
    </source>
</evidence>
<dbReference type="GO" id="GO:0005524">
    <property type="term" value="F:ATP binding"/>
    <property type="evidence" value="ECO:0007669"/>
    <property type="project" value="UniProtKB-KW"/>
</dbReference>